<reference evidence="1" key="1">
    <citation type="submission" date="2019-08" db="EMBL/GenBank/DDBJ databases">
        <authorList>
            <person name="Kucharzyk K."/>
            <person name="Murdoch R.W."/>
            <person name="Higgins S."/>
            <person name="Loffler F."/>
        </authorList>
    </citation>
    <scope>NUCLEOTIDE SEQUENCE</scope>
</reference>
<proteinExistence type="predicted"/>
<evidence type="ECO:0000313" key="1">
    <source>
        <dbReference type="EMBL" id="MPN00851.1"/>
    </source>
</evidence>
<name>A0A645EG10_9ZZZZ</name>
<gene>
    <name evidence="1" type="ORF">SDC9_148049</name>
</gene>
<dbReference type="AlphaFoldDB" id="A0A645EG10"/>
<organism evidence="1">
    <name type="scientific">bioreactor metagenome</name>
    <dbReference type="NCBI Taxonomy" id="1076179"/>
    <lineage>
        <taxon>unclassified sequences</taxon>
        <taxon>metagenomes</taxon>
        <taxon>ecological metagenomes</taxon>
    </lineage>
</organism>
<comment type="caution">
    <text evidence="1">The sequence shown here is derived from an EMBL/GenBank/DDBJ whole genome shotgun (WGS) entry which is preliminary data.</text>
</comment>
<accession>A0A645EG10</accession>
<protein>
    <submittedName>
        <fullName evidence="1">Uncharacterized protein</fullName>
    </submittedName>
</protein>
<dbReference type="EMBL" id="VSSQ01046878">
    <property type="protein sequence ID" value="MPN00851.1"/>
    <property type="molecule type" value="Genomic_DNA"/>
</dbReference>
<sequence>MIHHRLINAGGDILRPGALIDERLHVAFGKHTAAGRDGVRLFRPSGGGVQLVGGHFQKGRHLVNERPGTAGAGAVHANLQTVGQEEDFGILTAKLDHHVGARSDPIHRHAGGKYFLNKRDGHPLRHAHAGGAGDRKQCPSTRNILLRRTAQQLF</sequence>